<dbReference type="EMBL" id="FNCI01000005">
    <property type="protein sequence ID" value="SDG14018.1"/>
    <property type="molecule type" value="Genomic_DNA"/>
</dbReference>
<protein>
    <submittedName>
        <fullName evidence="1">Lipid A 3-O-deacylase</fullName>
    </submittedName>
</protein>
<dbReference type="AlphaFoldDB" id="A0A1G7RT95"/>
<dbReference type="Pfam" id="PF09411">
    <property type="entry name" value="PagL"/>
    <property type="match status" value="1"/>
</dbReference>
<name>A0A1G7RT95_9GAMM</name>
<gene>
    <name evidence="1" type="ORF">SAMN05216571_10518</name>
</gene>
<dbReference type="Gene3D" id="2.40.160.20">
    <property type="match status" value="1"/>
</dbReference>
<keyword evidence="2" id="KW-1185">Reference proteome</keyword>
<dbReference type="RefSeq" id="WP_092525158.1">
    <property type="nucleotide sequence ID" value="NZ_FNCI01000005.1"/>
</dbReference>
<evidence type="ECO:0000313" key="1">
    <source>
        <dbReference type="EMBL" id="SDG14018.1"/>
    </source>
</evidence>
<evidence type="ECO:0000313" key="2">
    <source>
        <dbReference type="Proteomes" id="UP000198641"/>
    </source>
</evidence>
<accession>A0A1G7RT95</accession>
<sequence length="180" mass="19451">MPANKQWMVKEWRGAVMVALMLGWGTLEAQAGTLDPSLEAGVSSEDSPTLTLGLHHSVTPLPWLSSEWQSWSLQLSGRLLLLPGRNSEKSNAALVLAPALRYTFAGGTFIEGGVGAAIFLEAHLRDSEFGTAGQFEDRLAIGRPWGPGALQLALAHYSNASIKQPNDGLEVLSLGYRWRL</sequence>
<organism evidence="1 2">
    <name type="scientific">Onishia taeanensis</name>
    <dbReference type="NCBI Taxonomy" id="284577"/>
    <lineage>
        <taxon>Bacteria</taxon>
        <taxon>Pseudomonadati</taxon>
        <taxon>Pseudomonadota</taxon>
        <taxon>Gammaproteobacteria</taxon>
        <taxon>Oceanospirillales</taxon>
        <taxon>Halomonadaceae</taxon>
        <taxon>Onishia</taxon>
    </lineage>
</organism>
<dbReference type="Proteomes" id="UP000198641">
    <property type="component" value="Unassembled WGS sequence"/>
</dbReference>
<dbReference type="OrthoDB" id="9797122at2"/>
<dbReference type="InterPro" id="IPR018550">
    <property type="entry name" value="Lipid-A_deacylase-rel"/>
</dbReference>
<proteinExistence type="predicted"/>
<dbReference type="STRING" id="284577.SAMN05216571_10518"/>
<reference evidence="1 2" key="1">
    <citation type="submission" date="2016-10" db="EMBL/GenBank/DDBJ databases">
        <authorList>
            <person name="de Groot N.N."/>
        </authorList>
    </citation>
    <scope>NUCLEOTIDE SEQUENCE [LARGE SCALE GENOMIC DNA]</scope>
    <source>
        <strain evidence="1 2">BH539</strain>
    </source>
</reference>